<dbReference type="GO" id="GO:0031640">
    <property type="term" value="P:killing of cells of another organism"/>
    <property type="evidence" value="ECO:0007669"/>
    <property type="project" value="UniProtKB-UniRule"/>
</dbReference>
<dbReference type="EMBL" id="JACBNY010000006">
    <property type="protein sequence ID" value="MBA0016547.1"/>
    <property type="molecule type" value="Genomic_DNA"/>
</dbReference>
<evidence type="ECO:0000313" key="8">
    <source>
        <dbReference type="Proteomes" id="UP000530186"/>
    </source>
</evidence>
<accession>A0A7V8N0W5</accession>
<comment type="similarity">
    <text evidence="1 6">Belongs to the type A lantibiotic family.</text>
</comment>
<sequence>MSDCDLNVKVSSTALKIQPRTTSISLCTSGCNTRILMACLLEIATCGCHISK</sequence>
<keyword evidence="4 6" id="KW-0044">Antibiotic</keyword>
<evidence type="ECO:0000256" key="6">
    <source>
        <dbReference type="RuleBase" id="RU362078"/>
    </source>
</evidence>
<keyword evidence="5 6" id="KW-0078">Bacteriocin</keyword>
<evidence type="ECO:0000256" key="1">
    <source>
        <dbReference type="ARBA" id="ARBA00009379"/>
    </source>
</evidence>
<evidence type="ECO:0000256" key="2">
    <source>
        <dbReference type="ARBA" id="ARBA00022529"/>
    </source>
</evidence>
<dbReference type="AlphaFoldDB" id="A0A7V8N0W5"/>
<evidence type="ECO:0000256" key="3">
    <source>
        <dbReference type="ARBA" id="ARBA00022789"/>
    </source>
</evidence>
<comment type="PTM">
    <text evidence="6">Maturation of lantibiotics involves the enzymatic conversion of Thr, and Ser into dehydrated AA and the formation of thioether bonds with cysteine. This is followed by membrane translocation and cleavage of the modified precursor.</text>
</comment>
<gene>
    <name evidence="7" type="ORF">HZR21_05200</name>
</gene>
<evidence type="ECO:0000256" key="5">
    <source>
        <dbReference type="ARBA" id="ARBA00023048"/>
    </source>
</evidence>
<dbReference type="Proteomes" id="UP000530186">
    <property type="component" value="Unassembled WGS sequence"/>
</dbReference>
<keyword evidence="3 6" id="KW-0425">Lantibiotic</keyword>
<evidence type="ECO:0000256" key="4">
    <source>
        <dbReference type="ARBA" id="ARBA00023022"/>
    </source>
</evidence>
<evidence type="ECO:0000313" key="7">
    <source>
        <dbReference type="EMBL" id="MBA0016547.1"/>
    </source>
</evidence>
<dbReference type="InterPro" id="IPR006079">
    <property type="entry name" value="Lantibiotic_typ-A_Bacillales"/>
</dbReference>
<dbReference type="GO" id="GO:0005102">
    <property type="term" value="F:signaling receptor binding"/>
    <property type="evidence" value="ECO:0007669"/>
    <property type="project" value="UniProtKB-KW"/>
</dbReference>
<dbReference type="GO" id="GO:0042742">
    <property type="term" value="P:defense response to bacterium"/>
    <property type="evidence" value="ECO:0007669"/>
    <property type="project" value="UniProtKB-UniRule"/>
</dbReference>
<dbReference type="GO" id="GO:0005576">
    <property type="term" value="C:extracellular region"/>
    <property type="evidence" value="ECO:0007669"/>
    <property type="project" value="InterPro"/>
</dbReference>
<name>A0A7V8N0W5_9LACT</name>
<protein>
    <recommendedName>
        <fullName evidence="6">Lantibiotic</fullName>
    </recommendedName>
</protein>
<comment type="caution">
    <text evidence="7">The sequence shown here is derived from an EMBL/GenBank/DDBJ whole genome shotgun (WGS) entry which is preliminary data.</text>
</comment>
<keyword evidence="2 6" id="KW-0929">Antimicrobial</keyword>
<dbReference type="NCBIfam" id="TIGR03731">
    <property type="entry name" value="lantibio_gallid"/>
    <property type="match status" value="1"/>
</dbReference>
<reference evidence="7 8" key="1">
    <citation type="submission" date="2020-07" db="EMBL/GenBank/DDBJ databases">
        <authorList>
            <person name="Hilgarth M."/>
            <person name="Werum V."/>
            <person name="Vogel R.F."/>
        </authorList>
    </citation>
    <scope>NUCLEOTIDE SEQUENCE [LARGE SCALE GENOMIC DNA]</scope>
    <source>
        <strain evidence="7 8">DSM 28961</strain>
    </source>
</reference>
<organism evidence="7 8">
    <name type="scientific">Pseudolactococcus laudensis</name>
    <dbReference type="NCBI Taxonomy" id="1494461"/>
    <lineage>
        <taxon>Bacteria</taxon>
        <taxon>Bacillati</taxon>
        <taxon>Bacillota</taxon>
        <taxon>Bacilli</taxon>
        <taxon>Lactobacillales</taxon>
        <taxon>Streptococcaceae</taxon>
        <taxon>Pseudolactococcus</taxon>
    </lineage>
</organism>
<keyword evidence="8" id="KW-1185">Reference proteome</keyword>
<proteinExistence type="inferred from homology"/>
<comment type="function">
    <text evidence="6">Lanthionine-containing peptide antibiotic (lantibiotic) active on Gram-positive bacteria. The bactericidal activity of lantibiotics is based on depolarization of energized bacterial cytoplasmic membranes, initiated by the formation of aqueous transmembrane pores.</text>
</comment>